<proteinExistence type="inferred from homology"/>
<comment type="cofactor">
    <cofactor evidence="6">
        <name>Mg(2+)</name>
        <dbReference type="ChEBI" id="CHEBI:18420"/>
    </cofactor>
    <cofactor evidence="6">
        <name>Mn(2+)</name>
        <dbReference type="ChEBI" id="CHEBI:29035"/>
    </cofactor>
    <text evidence="6">Probably binds two magnesium or manganese ions per subunit.</text>
</comment>
<dbReference type="NCBIfam" id="NF008733">
    <property type="entry name" value="PRK11756.1"/>
    <property type="match status" value="1"/>
</dbReference>
<sequence>MRVVSFNVNGLRARIHQMQALVERYQPDVIGLQETKVDDSEFPVEAMRDLGYEVAWHGQKGHYGVALLSRFPMDEVTTRLEGNDDDDHCRFIRARVQVGDTPVWVLNGYFPQGENRDHPVKFPHKRDFYARLLALLKSRFSPDEPLVLMGDMNISPEDKDIGIGEDNRKRWLRTGKTSFLPEEREWLQQLKDWGLQDTFRIIHPDADDQFSWFDYRSRGFERDPKRGLRIDLILATPPLARTCTDAGIALDIRAMERPSDHSPVWADFDLPSN</sequence>
<feature type="binding site" evidence="6">
    <location>
        <position position="260"/>
    </location>
    <ligand>
        <name>Mg(2+)</name>
        <dbReference type="ChEBI" id="CHEBI:18420"/>
        <label>1</label>
    </ligand>
</feature>
<evidence type="ECO:0000256" key="5">
    <source>
        <dbReference type="PIRSR" id="PIRSR604808-1"/>
    </source>
</evidence>
<feature type="binding site" evidence="6">
    <location>
        <position position="34"/>
    </location>
    <ligand>
        <name>Mg(2+)</name>
        <dbReference type="ChEBI" id="CHEBI:18420"/>
        <label>1</label>
    </ligand>
</feature>
<dbReference type="SUPFAM" id="SSF56219">
    <property type="entry name" value="DNase I-like"/>
    <property type="match status" value="1"/>
</dbReference>
<dbReference type="EMBL" id="CP154858">
    <property type="protein sequence ID" value="XDT73015.1"/>
    <property type="molecule type" value="Genomic_DNA"/>
</dbReference>
<dbReference type="InterPro" id="IPR037493">
    <property type="entry name" value="ExoIII-like"/>
</dbReference>
<feature type="domain" description="Endonuclease/exonuclease/phosphatase" evidence="8">
    <location>
        <begin position="4"/>
        <end position="261"/>
    </location>
</feature>
<feature type="site" description="Transition state stabilizer" evidence="7">
    <location>
        <position position="153"/>
    </location>
</feature>
<dbReference type="PROSITE" id="PS51435">
    <property type="entry name" value="AP_NUCLEASE_F1_4"/>
    <property type="match status" value="1"/>
</dbReference>
<reference evidence="9" key="1">
    <citation type="submission" date="2024-05" db="EMBL/GenBank/DDBJ databases">
        <title>Genome sequencing of novel strain.</title>
        <authorList>
            <person name="Ganbat D."/>
            <person name="Ganbat S."/>
            <person name="Lee S.-J."/>
        </authorList>
    </citation>
    <scope>NUCLEOTIDE SEQUENCE</scope>
    <source>
        <strain evidence="9">SMD15-11</strain>
    </source>
</reference>
<dbReference type="NCBIfam" id="TIGR00633">
    <property type="entry name" value="xth"/>
    <property type="match status" value="1"/>
</dbReference>
<dbReference type="InterPro" id="IPR036691">
    <property type="entry name" value="Endo/exonu/phosph_ase_sf"/>
</dbReference>
<feature type="binding site" evidence="6">
    <location>
        <position position="153"/>
    </location>
    <ligand>
        <name>Mg(2+)</name>
        <dbReference type="ChEBI" id="CHEBI:18420"/>
        <label>1</label>
    </ligand>
</feature>
<dbReference type="Gene3D" id="3.60.10.10">
    <property type="entry name" value="Endonuclease/exonuclease/phosphatase"/>
    <property type="match status" value="1"/>
</dbReference>
<dbReference type="InterPro" id="IPR005135">
    <property type="entry name" value="Endo/exonuclease/phosphatase"/>
</dbReference>
<accession>A0AB39UXU5</accession>
<keyword evidence="2 6" id="KW-0479">Metal-binding</keyword>
<dbReference type="GO" id="GO:0003677">
    <property type="term" value="F:DNA binding"/>
    <property type="evidence" value="ECO:0007669"/>
    <property type="project" value="InterPro"/>
</dbReference>
<evidence type="ECO:0000259" key="8">
    <source>
        <dbReference type="Pfam" id="PF03372"/>
    </source>
</evidence>
<dbReference type="EC" id="3.1.11.2" evidence="9"/>
<evidence type="ECO:0000256" key="4">
    <source>
        <dbReference type="ARBA" id="ARBA00022842"/>
    </source>
</evidence>
<dbReference type="RefSeq" id="WP_369602016.1">
    <property type="nucleotide sequence ID" value="NZ_CP154858.1"/>
</dbReference>
<feature type="site" description="Interaction with DNA substrate" evidence="7">
    <location>
        <position position="261"/>
    </location>
</feature>
<dbReference type="GO" id="GO:0004519">
    <property type="term" value="F:endonuclease activity"/>
    <property type="evidence" value="ECO:0007669"/>
    <property type="project" value="InterPro"/>
</dbReference>
<feature type="binding site" evidence="6">
    <location>
        <position position="261"/>
    </location>
    <ligand>
        <name>Mg(2+)</name>
        <dbReference type="ChEBI" id="CHEBI:18420"/>
        <label>1</label>
    </ligand>
</feature>
<feature type="active site" description="Proton acceptor" evidence="5">
    <location>
        <position position="261"/>
    </location>
</feature>
<dbReference type="InterPro" id="IPR020847">
    <property type="entry name" value="AP_endonuclease_F1_BS"/>
</dbReference>
<comment type="similarity">
    <text evidence="1">Belongs to the DNA repair enzymes AP/ExoA family.</text>
</comment>
<dbReference type="AlphaFoldDB" id="A0AB39UXU5"/>
<gene>
    <name evidence="9" type="primary">xthA</name>
    <name evidence="9" type="ORF">AAIA72_03235</name>
</gene>
<feature type="site" description="Important for catalytic activity" evidence="7">
    <location>
        <position position="231"/>
    </location>
</feature>
<dbReference type="GO" id="GO:0008311">
    <property type="term" value="F:double-stranded DNA 3'-5' DNA exonuclease activity"/>
    <property type="evidence" value="ECO:0007669"/>
    <property type="project" value="UniProtKB-EC"/>
</dbReference>
<feature type="active site" evidence="5">
    <location>
        <position position="109"/>
    </location>
</feature>
<evidence type="ECO:0000256" key="7">
    <source>
        <dbReference type="PIRSR" id="PIRSR604808-3"/>
    </source>
</evidence>
<dbReference type="NCBIfam" id="TIGR00195">
    <property type="entry name" value="exoDNase_III"/>
    <property type="match status" value="1"/>
</dbReference>
<feature type="active site" description="Proton donor/acceptor" evidence="5">
    <location>
        <position position="151"/>
    </location>
</feature>
<keyword evidence="3 9" id="KW-0378">Hydrolase</keyword>
<feature type="binding site" evidence="6">
    <location>
        <position position="151"/>
    </location>
    <ligand>
        <name>Mg(2+)</name>
        <dbReference type="ChEBI" id="CHEBI:18420"/>
        <label>1</label>
    </ligand>
</feature>
<protein>
    <submittedName>
        <fullName evidence="9">Exodeoxyribonuclease III</fullName>
        <ecNumber evidence="9">3.1.11.2</ecNumber>
    </submittedName>
</protein>
<dbReference type="KEGG" id="tcd:AAIA72_03235"/>
<evidence type="ECO:0000256" key="1">
    <source>
        <dbReference type="ARBA" id="ARBA00007092"/>
    </source>
</evidence>
<organism evidence="9">
    <name type="scientific">Thermohahella caldifontis</name>
    <dbReference type="NCBI Taxonomy" id="3142973"/>
    <lineage>
        <taxon>Bacteria</taxon>
        <taxon>Pseudomonadati</taxon>
        <taxon>Pseudomonadota</taxon>
        <taxon>Gammaproteobacteria</taxon>
        <taxon>Oceanospirillales</taxon>
        <taxon>Hahellaceae</taxon>
        <taxon>Thermohahella</taxon>
    </lineage>
</organism>
<dbReference type="PANTHER" id="PTHR43250:SF2">
    <property type="entry name" value="EXODEOXYRIBONUCLEASE III"/>
    <property type="match status" value="1"/>
</dbReference>
<dbReference type="CDD" id="cd09086">
    <property type="entry name" value="ExoIII-like_AP-endo"/>
    <property type="match status" value="1"/>
</dbReference>
<feature type="binding site" evidence="6">
    <location>
        <position position="7"/>
    </location>
    <ligand>
        <name>Mg(2+)</name>
        <dbReference type="ChEBI" id="CHEBI:18420"/>
        <label>1</label>
    </ligand>
</feature>
<evidence type="ECO:0000256" key="6">
    <source>
        <dbReference type="PIRSR" id="PIRSR604808-2"/>
    </source>
</evidence>
<evidence type="ECO:0000313" key="9">
    <source>
        <dbReference type="EMBL" id="XDT73015.1"/>
    </source>
</evidence>
<evidence type="ECO:0000256" key="3">
    <source>
        <dbReference type="ARBA" id="ARBA00022801"/>
    </source>
</evidence>
<keyword evidence="6" id="KW-0464">Manganese</keyword>
<dbReference type="GO" id="GO:0046872">
    <property type="term" value="F:metal ion binding"/>
    <property type="evidence" value="ECO:0007669"/>
    <property type="project" value="UniProtKB-KW"/>
</dbReference>
<dbReference type="PANTHER" id="PTHR43250">
    <property type="entry name" value="EXODEOXYRIBONUCLEASE III"/>
    <property type="match status" value="1"/>
</dbReference>
<evidence type="ECO:0000256" key="2">
    <source>
        <dbReference type="ARBA" id="ARBA00022723"/>
    </source>
</evidence>
<dbReference type="PROSITE" id="PS00726">
    <property type="entry name" value="AP_NUCLEASE_F1_1"/>
    <property type="match status" value="1"/>
</dbReference>
<dbReference type="Pfam" id="PF03372">
    <property type="entry name" value="Exo_endo_phos"/>
    <property type="match status" value="1"/>
</dbReference>
<name>A0AB39UXU5_9GAMM</name>
<dbReference type="InterPro" id="IPR004808">
    <property type="entry name" value="AP_endonuc_1"/>
</dbReference>
<dbReference type="GO" id="GO:0006281">
    <property type="term" value="P:DNA repair"/>
    <property type="evidence" value="ECO:0007669"/>
    <property type="project" value="InterPro"/>
</dbReference>
<keyword evidence="4 6" id="KW-0460">Magnesium</keyword>